<organism evidence="1 2">
    <name type="scientific">Macroventuria anomochaeta</name>
    <dbReference type="NCBI Taxonomy" id="301207"/>
    <lineage>
        <taxon>Eukaryota</taxon>
        <taxon>Fungi</taxon>
        <taxon>Dikarya</taxon>
        <taxon>Ascomycota</taxon>
        <taxon>Pezizomycotina</taxon>
        <taxon>Dothideomycetes</taxon>
        <taxon>Pleosporomycetidae</taxon>
        <taxon>Pleosporales</taxon>
        <taxon>Pleosporineae</taxon>
        <taxon>Didymellaceae</taxon>
        <taxon>Macroventuria</taxon>
    </lineage>
</organism>
<gene>
    <name evidence="1" type="ORF">BU25DRAFT_414720</name>
</gene>
<evidence type="ECO:0000313" key="1">
    <source>
        <dbReference type="EMBL" id="KAF2622948.1"/>
    </source>
</evidence>
<evidence type="ECO:0000313" key="2">
    <source>
        <dbReference type="Proteomes" id="UP000799754"/>
    </source>
</evidence>
<reference evidence="1" key="1">
    <citation type="journal article" date="2020" name="Stud. Mycol.">
        <title>101 Dothideomycetes genomes: a test case for predicting lifestyles and emergence of pathogens.</title>
        <authorList>
            <person name="Haridas S."/>
            <person name="Albert R."/>
            <person name="Binder M."/>
            <person name="Bloem J."/>
            <person name="Labutti K."/>
            <person name="Salamov A."/>
            <person name="Andreopoulos B."/>
            <person name="Baker S."/>
            <person name="Barry K."/>
            <person name="Bills G."/>
            <person name="Bluhm B."/>
            <person name="Cannon C."/>
            <person name="Castanera R."/>
            <person name="Culley D."/>
            <person name="Daum C."/>
            <person name="Ezra D."/>
            <person name="Gonzalez J."/>
            <person name="Henrissat B."/>
            <person name="Kuo A."/>
            <person name="Liang C."/>
            <person name="Lipzen A."/>
            <person name="Lutzoni F."/>
            <person name="Magnuson J."/>
            <person name="Mondo S."/>
            <person name="Nolan M."/>
            <person name="Ohm R."/>
            <person name="Pangilinan J."/>
            <person name="Park H.-J."/>
            <person name="Ramirez L."/>
            <person name="Alfaro M."/>
            <person name="Sun H."/>
            <person name="Tritt A."/>
            <person name="Yoshinaga Y."/>
            <person name="Zwiers L.-H."/>
            <person name="Turgeon B."/>
            <person name="Goodwin S."/>
            <person name="Spatafora J."/>
            <person name="Crous P."/>
            <person name="Grigoriev I."/>
        </authorList>
    </citation>
    <scope>NUCLEOTIDE SEQUENCE</scope>
    <source>
        <strain evidence="1">CBS 525.71</strain>
    </source>
</reference>
<dbReference type="EMBL" id="MU006740">
    <property type="protein sequence ID" value="KAF2622948.1"/>
    <property type="molecule type" value="Genomic_DNA"/>
</dbReference>
<protein>
    <submittedName>
        <fullName evidence="1">GroES-like protein</fullName>
    </submittedName>
</protein>
<sequence length="467" mass="51362">MSSFCASGRRRKTQTVQQAPKMMSQAAMQAEKAIGHGGEATTAQDVTNPGNSAEYADPSGEKMKALAWMGKNKVEMIECPKPKVMEPRDVIVKVTGSTVCGSDLHLLHGTVVELQKGDILGHEFCGVVDEVGSQVTKFKKGQRVVASFQIACGDCFYCKQKLSSQCEKTNDNTIENAMYGGRTAGMFGYSHFTGGFAGGQAEYTRVPYGDVNLLPLPDDVPDEEGLFLSDVLCTSWHAVVDTGVKKDDVVAIWGAGPIGQMAAEFSLLNGAKKVIMIDQNWRLDFIKKNYPHIETIDFSKLGKGESVTSKLKELVDNRGPDVSIECAAGEYAKGWAHYFEMMLGLETDTSELVNEMITSTRNFGSCGITGVYVGFTNHFNIGSLMERGIRLIGNGQAPVHKYWESLLKMIQEKQIHPSKMVTHRVSLDDLDKVYYKFEEKADGMQKVFVETKWSFPASQGSPALTRY</sequence>
<accession>A0ACB6RMI7</accession>
<keyword evidence="2" id="KW-1185">Reference proteome</keyword>
<dbReference type="Proteomes" id="UP000799754">
    <property type="component" value="Unassembled WGS sequence"/>
</dbReference>
<comment type="caution">
    <text evidence="1">The sequence shown here is derived from an EMBL/GenBank/DDBJ whole genome shotgun (WGS) entry which is preliminary data.</text>
</comment>
<proteinExistence type="predicted"/>
<name>A0ACB6RMI7_9PLEO</name>